<evidence type="ECO:0000256" key="13">
    <source>
        <dbReference type="ARBA" id="ARBA00049556"/>
    </source>
</evidence>
<evidence type="ECO:0000259" key="15">
    <source>
        <dbReference type="Pfam" id="PF00725"/>
    </source>
</evidence>
<proteinExistence type="inferred from homology"/>
<comment type="similarity">
    <text evidence="14">Belongs to the enoyl-CoA hydratase/isomerase family.</text>
</comment>
<evidence type="ECO:0000256" key="8">
    <source>
        <dbReference type="ARBA" id="ARBA00023098"/>
    </source>
</evidence>
<keyword evidence="5" id="KW-0442">Lipid degradation</keyword>
<feature type="domain" description="3-hydroxyacyl-CoA dehydrogenase C-terminal" evidence="15">
    <location>
        <begin position="479"/>
        <end position="572"/>
    </location>
</feature>
<dbReference type="FunFam" id="1.10.1040.50:FF:000006">
    <property type="entry name" value="Peroxisomal bifunctional enzyme"/>
    <property type="match status" value="1"/>
</dbReference>
<dbReference type="Proteomes" id="UP000199344">
    <property type="component" value="Unassembled WGS sequence"/>
</dbReference>
<dbReference type="PANTHER" id="PTHR23309:SF51">
    <property type="entry name" value="3-HYDROXYACYL-COA DEHYDROGENASE-RELATED"/>
    <property type="match status" value="1"/>
</dbReference>
<dbReference type="InterPro" id="IPR029045">
    <property type="entry name" value="ClpP/crotonase-like_dom_sf"/>
</dbReference>
<evidence type="ECO:0000256" key="11">
    <source>
        <dbReference type="ARBA" id="ARBA00023239"/>
    </source>
</evidence>
<evidence type="ECO:0000256" key="9">
    <source>
        <dbReference type="ARBA" id="ARBA00023140"/>
    </source>
</evidence>
<dbReference type="PANTHER" id="PTHR23309">
    <property type="entry name" value="3-HYDROXYACYL-COA DEHYROGENASE"/>
    <property type="match status" value="1"/>
</dbReference>
<dbReference type="InterPro" id="IPR006176">
    <property type="entry name" value="3-OHacyl-CoA_DH_NAD-bd"/>
</dbReference>
<evidence type="ECO:0000313" key="18">
    <source>
        <dbReference type="Proteomes" id="UP000199344"/>
    </source>
</evidence>
<dbReference type="EMBL" id="FNAH01000009">
    <property type="protein sequence ID" value="SDE68833.1"/>
    <property type="molecule type" value="Genomic_DNA"/>
</dbReference>
<dbReference type="PROSITE" id="PS00166">
    <property type="entry name" value="ENOYL_COA_HYDRATASE"/>
    <property type="match status" value="1"/>
</dbReference>
<keyword evidence="12" id="KW-0511">Multifunctional enzyme</keyword>
<keyword evidence="4" id="KW-0276">Fatty acid metabolism</keyword>
<comment type="catalytic activity">
    <reaction evidence="13">
        <text>a (3S)-3-hydroxyacyl-CoA + NAD(+) = a 3-oxoacyl-CoA + NADH + H(+)</text>
        <dbReference type="Rhea" id="RHEA:22432"/>
        <dbReference type="ChEBI" id="CHEBI:15378"/>
        <dbReference type="ChEBI" id="CHEBI:57318"/>
        <dbReference type="ChEBI" id="CHEBI:57540"/>
        <dbReference type="ChEBI" id="CHEBI:57945"/>
        <dbReference type="ChEBI" id="CHEBI:90726"/>
        <dbReference type="EC" id="1.1.1.35"/>
    </reaction>
</comment>
<dbReference type="GO" id="GO:0006635">
    <property type="term" value="P:fatty acid beta-oxidation"/>
    <property type="evidence" value="ECO:0007669"/>
    <property type="project" value="UniProtKB-UniPathway"/>
</dbReference>
<dbReference type="FunFam" id="3.40.50.720:FF:000009">
    <property type="entry name" value="Fatty oxidation complex, alpha subunit"/>
    <property type="match status" value="1"/>
</dbReference>
<dbReference type="SUPFAM" id="SSF51735">
    <property type="entry name" value="NAD(P)-binding Rossmann-fold domains"/>
    <property type="match status" value="1"/>
</dbReference>
<protein>
    <submittedName>
        <fullName evidence="17">3-hydroxyacyl-CoA dehydrogenase</fullName>
    </submittedName>
</protein>
<feature type="domain" description="3-hydroxyacyl-CoA dehydrogenase C-terminal" evidence="15">
    <location>
        <begin position="607"/>
        <end position="692"/>
    </location>
</feature>
<dbReference type="InterPro" id="IPR001753">
    <property type="entry name" value="Enoyl-CoA_hydra/iso"/>
</dbReference>
<evidence type="ECO:0000256" key="4">
    <source>
        <dbReference type="ARBA" id="ARBA00022832"/>
    </source>
</evidence>
<dbReference type="InterPro" id="IPR006108">
    <property type="entry name" value="3HC_DH_C"/>
</dbReference>
<evidence type="ECO:0000256" key="1">
    <source>
        <dbReference type="ARBA" id="ARBA00004275"/>
    </source>
</evidence>
<keyword evidence="11" id="KW-0456">Lyase</keyword>
<evidence type="ECO:0000256" key="5">
    <source>
        <dbReference type="ARBA" id="ARBA00022963"/>
    </source>
</evidence>
<dbReference type="Gene3D" id="3.90.226.10">
    <property type="entry name" value="2-enoyl-CoA Hydratase, Chain A, domain 1"/>
    <property type="match status" value="1"/>
</dbReference>
<comment type="similarity">
    <text evidence="3">In the N-terminal section; belongs to the enoyl-CoA hydratase/isomerase family.</text>
</comment>
<keyword evidence="9" id="KW-0576">Peroxisome</keyword>
<dbReference type="InterPro" id="IPR036291">
    <property type="entry name" value="NAD(P)-bd_dom_sf"/>
</dbReference>
<dbReference type="GO" id="GO:0016853">
    <property type="term" value="F:isomerase activity"/>
    <property type="evidence" value="ECO:0007669"/>
    <property type="project" value="UniProtKB-KW"/>
</dbReference>
<evidence type="ECO:0000256" key="12">
    <source>
        <dbReference type="ARBA" id="ARBA00023268"/>
    </source>
</evidence>
<dbReference type="GO" id="GO:0070403">
    <property type="term" value="F:NAD+ binding"/>
    <property type="evidence" value="ECO:0007669"/>
    <property type="project" value="InterPro"/>
</dbReference>
<evidence type="ECO:0000259" key="16">
    <source>
        <dbReference type="Pfam" id="PF02737"/>
    </source>
</evidence>
<evidence type="ECO:0000256" key="6">
    <source>
        <dbReference type="ARBA" id="ARBA00023002"/>
    </source>
</evidence>
<dbReference type="InterPro" id="IPR018376">
    <property type="entry name" value="Enoyl-CoA_hyd/isom_CS"/>
</dbReference>
<name>A0A1G7EYQ1_9RHOB</name>
<dbReference type="Pfam" id="PF00378">
    <property type="entry name" value="ECH_1"/>
    <property type="match status" value="1"/>
</dbReference>
<evidence type="ECO:0000256" key="3">
    <source>
        <dbReference type="ARBA" id="ARBA00008750"/>
    </source>
</evidence>
<dbReference type="SUPFAM" id="SSF52096">
    <property type="entry name" value="ClpP/crotonase"/>
    <property type="match status" value="1"/>
</dbReference>
<comment type="pathway">
    <text evidence="2">Lipid metabolism; fatty acid beta-oxidation.</text>
</comment>
<keyword evidence="8" id="KW-0443">Lipid metabolism</keyword>
<dbReference type="Gene3D" id="1.10.1040.50">
    <property type="match status" value="1"/>
</dbReference>
<evidence type="ECO:0000256" key="2">
    <source>
        <dbReference type="ARBA" id="ARBA00005005"/>
    </source>
</evidence>
<reference evidence="17 18" key="1">
    <citation type="submission" date="2016-10" db="EMBL/GenBank/DDBJ databases">
        <authorList>
            <person name="de Groot N.N."/>
        </authorList>
    </citation>
    <scope>NUCLEOTIDE SEQUENCE [LARGE SCALE GENOMIC DNA]</scope>
    <source>
        <strain evidence="17 18">DSM 22220</strain>
    </source>
</reference>
<dbReference type="Gene3D" id="3.40.50.720">
    <property type="entry name" value="NAD(P)-binding Rossmann-like Domain"/>
    <property type="match status" value="1"/>
</dbReference>
<keyword evidence="7" id="KW-0520">NAD</keyword>
<dbReference type="GO" id="GO:0004300">
    <property type="term" value="F:enoyl-CoA hydratase activity"/>
    <property type="evidence" value="ECO:0007669"/>
    <property type="project" value="UniProtKB-ARBA"/>
</dbReference>
<comment type="subcellular location">
    <subcellularLocation>
        <location evidence="1">Peroxisome</location>
    </subcellularLocation>
</comment>
<sequence>MMDKTASDTNPVQVGIEDGIGLITLDSPPVNALGQAVRQGLLDAITKLDADDAVKVVAIHGAGRMLSAGADIREFGQTPQAPGLPDVLDAIEASATPVIAVIHGVAMGGGLELALAAHARVGMAGAVLGLPEVTLGLLPGAGGTQRLPRLAPLDAAIGIITSGRKLPVEEAAELGLVDRMSAADTPRAAALAAARDVLAGDLATRRTGEIAITPDPAVLEAARTRLAQKRPALAAPLKALEAIAQSGRPIAEGLKAERALFLELMESPDRQGLIHAFQAERAVKRIPESDAEPRPIETAGVIGGGTMGVGIATALLQAGIPVTLIEMSAEGAETARGRIAGNLDGAVKRGKLSEEARAARLEMLTAEVGLDHLAQVDLVIEAVFEDMKVKTQIFRDLDRICKPGAVLGTNTSYLDVNEIAAVTSRPQDVIGLHFFSPAHVMRLLEVVVADKTADDVVATAFALAGRMKKVAVRSGVCDGFIGNRILAHYRKAADYMLEDGASFAQIDRALEAFGFAMGPFAVGDLAGLDIGWATRKRKAPDRPEAERYVEIADRICEQGWFGRKTGRGYYLYDDPKRPVPNPEAEAIVAAERERAGITPRDFTDEEIVARYMTAMISEAARVVGEGIALRPVDVDAVFLFGYGFPRHLGGPLNHADRIGAEALIDRIEDYAKDDPHYWQVPDLLRELAQSGRTFADLNADPNRE</sequence>
<evidence type="ECO:0000313" key="17">
    <source>
        <dbReference type="EMBL" id="SDE68833.1"/>
    </source>
</evidence>
<dbReference type="GO" id="GO:0003857">
    <property type="term" value="F:(3S)-3-hydroxyacyl-CoA dehydrogenase (NAD+) activity"/>
    <property type="evidence" value="ECO:0007669"/>
    <property type="project" value="UniProtKB-EC"/>
</dbReference>
<dbReference type="InterPro" id="IPR008927">
    <property type="entry name" value="6-PGluconate_DH-like_C_sf"/>
</dbReference>
<accession>A0A1G7EYQ1</accession>
<keyword evidence="6" id="KW-0560">Oxidoreductase</keyword>
<dbReference type="UniPathway" id="UPA00659"/>
<dbReference type="STRING" id="591205.SAMN05421538_109122"/>
<keyword evidence="10" id="KW-0413">Isomerase</keyword>
<dbReference type="SUPFAM" id="SSF48179">
    <property type="entry name" value="6-phosphogluconate dehydrogenase C-terminal domain-like"/>
    <property type="match status" value="2"/>
</dbReference>
<keyword evidence="18" id="KW-1185">Reference proteome</keyword>
<evidence type="ECO:0000256" key="14">
    <source>
        <dbReference type="RuleBase" id="RU003707"/>
    </source>
</evidence>
<evidence type="ECO:0000256" key="10">
    <source>
        <dbReference type="ARBA" id="ARBA00023235"/>
    </source>
</evidence>
<dbReference type="Pfam" id="PF02737">
    <property type="entry name" value="3HCDH_N"/>
    <property type="match status" value="1"/>
</dbReference>
<dbReference type="Pfam" id="PF00725">
    <property type="entry name" value="3HCDH"/>
    <property type="match status" value="2"/>
</dbReference>
<evidence type="ECO:0000256" key="7">
    <source>
        <dbReference type="ARBA" id="ARBA00023027"/>
    </source>
</evidence>
<organism evidence="17 18">
    <name type="scientific">Paracoccus isoporae</name>
    <dbReference type="NCBI Taxonomy" id="591205"/>
    <lineage>
        <taxon>Bacteria</taxon>
        <taxon>Pseudomonadati</taxon>
        <taxon>Pseudomonadota</taxon>
        <taxon>Alphaproteobacteria</taxon>
        <taxon>Rhodobacterales</taxon>
        <taxon>Paracoccaceae</taxon>
        <taxon>Paracoccus</taxon>
    </lineage>
</organism>
<dbReference type="AlphaFoldDB" id="A0A1G7EYQ1"/>
<dbReference type="CDD" id="cd06558">
    <property type="entry name" value="crotonase-like"/>
    <property type="match status" value="1"/>
</dbReference>
<gene>
    <name evidence="17" type="ORF">SAMN05421538_109122</name>
</gene>
<feature type="domain" description="3-hydroxyacyl-CoA dehydrogenase NAD binding" evidence="16">
    <location>
        <begin position="299"/>
        <end position="473"/>
    </location>
</feature>